<name>F4SBE5_MELLP</name>
<evidence type="ECO:0000256" key="1">
    <source>
        <dbReference type="SAM" id="MobiDB-lite"/>
    </source>
</evidence>
<evidence type="ECO:0000313" key="2">
    <source>
        <dbReference type="EMBL" id="EGF98015.1"/>
    </source>
</evidence>
<dbReference type="Proteomes" id="UP000001072">
    <property type="component" value="Unassembled WGS sequence"/>
</dbReference>
<dbReference type="InParanoid" id="F4SBE5"/>
<organism evidence="3">
    <name type="scientific">Melampsora larici-populina (strain 98AG31 / pathotype 3-4-7)</name>
    <name type="common">Poplar leaf rust fungus</name>
    <dbReference type="NCBI Taxonomy" id="747676"/>
    <lineage>
        <taxon>Eukaryota</taxon>
        <taxon>Fungi</taxon>
        <taxon>Dikarya</taxon>
        <taxon>Basidiomycota</taxon>
        <taxon>Pucciniomycotina</taxon>
        <taxon>Pucciniomycetes</taxon>
        <taxon>Pucciniales</taxon>
        <taxon>Melampsoraceae</taxon>
        <taxon>Melampsora</taxon>
    </lineage>
</organism>
<reference evidence="3" key="1">
    <citation type="journal article" date="2011" name="Proc. Natl. Acad. Sci. U.S.A.">
        <title>Obligate biotrophy features unraveled by the genomic analysis of rust fungi.</title>
        <authorList>
            <person name="Duplessis S."/>
            <person name="Cuomo C.A."/>
            <person name="Lin Y.-C."/>
            <person name="Aerts A."/>
            <person name="Tisserant E."/>
            <person name="Veneault-Fourrey C."/>
            <person name="Joly D.L."/>
            <person name="Hacquard S."/>
            <person name="Amselem J."/>
            <person name="Cantarel B.L."/>
            <person name="Chiu R."/>
            <person name="Coutinho P.M."/>
            <person name="Feau N."/>
            <person name="Field M."/>
            <person name="Frey P."/>
            <person name="Gelhaye E."/>
            <person name="Goldberg J."/>
            <person name="Grabherr M.G."/>
            <person name="Kodira C.D."/>
            <person name="Kohler A."/>
            <person name="Kuees U."/>
            <person name="Lindquist E.A."/>
            <person name="Lucas S.M."/>
            <person name="Mago R."/>
            <person name="Mauceli E."/>
            <person name="Morin E."/>
            <person name="Murat C."/>
            <person name="Pangilinan J.L."/>
            <person name="Park R."/>
            <person name="Pearson M."/>
            <person name="Quesneville H."/>
            <person name="Rouhier N."/>
            <person name="Sakthikumar S."/>
            <person name="Salamov A.A."/>
            <person name="Schmutz J."/>
            <person name="Selles B."/>
            <person name="Shapiro H."/>
            <person name="Tanguay P."/>
            <person name="Tuskan G.A."/>
            <person name="Henrissat B."/>
            <person name="Van de Peer Y."/>
            <person name="Rouze P."/>
            <person name="Ellis J.G."/>
            <person name="Dodds P.N."/>
            <person name="Schein J.E."/>
            <person name="Zhong S."/>
            <person name="Hamelin R.C."/>
            <person name="Grigoriev I.V."/>
            <person name="Szabo L.J."/>
            <person name="Martin F."/>
        </authorList>
    </citation>
    <scope>NUCLEOTIDE SEQUENCE [LARGE SCALE GENOMIC DNA]</scope>
    <source>
        <strain evidence="3">98AG31 / pathotype 3-4-7</strain>
    </source>
</reference>
<dbReference type="AlphaFoldDB" id="F4SBE5"/>
<feature type="compositionally biased region" description="Polar residues" evidence="1">
    <location>
        <begin position="48"/>
        <end position="74"/>
    </location>
</feature>
<sequence>MAEFDLTPEDLELLDSIEKRVNFIPSPVVSQEKSELTSQGPSDVEDQVLSTQPVGSSFSTNVSLSPHGGNESSVIIEQPVEQGCSHKVMPMNHEALSNASATASSSVIGIATKPTFIDDNHKLECVIVDEDILGYYHEPQSHGYANIM</sequence>
<gene>
    <name evidence="2" type="ORF">MELLADRAFT_69622</name>
</gene>
<dbReference type="RefSeq" id="XP_007418698.1">
    <property type="nucleotide sequence ID" value="XM_007418636.1"/>
</dbReference>
<feature type="compositionally biased region" description="Polar residues" evidence="1">
    <location>
        <begin position="28"/>
        <end position="41"/>
    </location>
</feature>
<dbReference type="GeneID" id="18931276"/>
<dbReference type="EMBL" id="GL883188">
    <property type="protein sequence ID" value="EGF98015.1"/>
    <property type="molecule type" value="Genomic_DNA"/>
</dbReference>
<evidence type="ECO:0000313" key="3">
    <source>
        <dbReference type="Proteomes" id="UP000001072"/>
    </source>
</evidence>
<protein>
    <submittedName>
        <fullName evidence="2">Uncharacterized protein</fullName>
    </submittedName>
</protein>
<dbReference type="VEuPathDB" id="FungiDB:MELLADRAFT_69622"/>
<dbReference type="HOGENOM" id="CLU_1759230_0_0_1"/>
<accession>F4SBE5</accession>
<proteinExistence type="predicted"/>
<keyword evidence="3" id="KW-1185">Reference proteome</keyword>
<dbReference type="KEGG" id="mlr:MELLADRAFT_69622"/>
<feature type="region of interest" description="Disordered" evidence="1">
    <location>
        <begin position="28"/>
        <end position="74"/>
    </location>
</feature>